<protein>
    <submittedName>
        <fullName evidence="2">Uncharacterized protein</fullName>
    </submittedName>
</protein>
<dbReference type="EMBL" id="WJXW01000011">
    <property type="protein sequence ID" value="KAF9732128.1"/>
    <property type="molecule type" value="Genomic_DNA"/>
</dbReference>
<gene>
    <name evidence="2" type="ORF">PMIN01_10057</name>
</gene>
<feature type="compositionally biased region" description="Low complexity" evidence="1">
    <location>
        <begin position="10"/>
        <end position="22"/>
    </location>
</feature>
<keyword evidence="3" id="KW-1185">Reference proteome</keyword>
<evidence type="ECO:0000313" key="3">
    <source>
        <dbReference type="Proteomes" id="UP000756921"/>
    </source>
</evidence>
<accession>A0A9P6KM30</accession>
<dbReference type="AlphaFoldDB" id="A0A9P6KM30"/>
<feature type="region of interest" description="Disordered" evidence="1">
    <location>
        <begin position="1"/>
        <end position="27"/>
    </location>
</feature>
<feature type="region of interest" description="Disordered" evidence="1">
    <location>
        <begin position="82"/>
        <end position="108"/>
    </location>
</feature>
<sequence>MPAVFHRRTASSSSAATTSSSPPAKPPSIFRYTLILLKARPSISDIDTLSVYSESRTTPPSPTAQTTLRDYFLDVHTELRGDARVETPPPPYEHEVLPGYVEDAGQGA</sequence>
<dbReference type="OrthoDB" id="3800226at2759"/>
<name>A0A9P6KM30_9PLEO</name>
<evidence type="ECO:0000313" key="2">
    <source>
        <dbReference type="EMBL" id="KAF9732128.1"/>
    </source>
</evidence>
<reference evidence="2" key="1">
    <citation type="journal article" date="2020" name="Mol. Plant Microbe Interact.">
        <title>Genome Sequence of the Biocontrol Agent Coniothyrium minitans strain Conio (IMI 134523).</title>
        <authorList>
            <person name="Patel D."/>
            <person name="Shittu T.A."/>
            <person name="Baroncelli R."/>
            <person name="Muthumeenakshi S."/>
            <person name="Osborne T.H."/>
            <person name="Janganan T.K."/>
            <person name="Sreenivasaprasad S."/>
        </authorList>
    </citation>
    <scope>NUCLEOTIDE SEQUENCE</scope>
    <source>
        <strain evidence="2">Conio</strain>
    </source>
</reference>
<dbReference type="Proteomes" id="UP000756921">
    <property type="component" value="Unassembled WGS sequence"/>
</dbReference>
<organism evidence="2 3">
    <name type="scientific">Paraphaeosphaeria minitans</name>
    <dbReference type="NCBI Taxonomy" id="565426"/>
    <lineage>
        <taxon>Eukaryota</taxon>
        <taxon>Fungi</taxon>
        <taxon>Dikarya</taxon>
        <taxon>Ascomycota</taxon>
        <taxon>Pezizomycotina</taxon>
        <taxon>Dothideomycetes</taxon>
        <taxon>Pleosporomycetidae</taxon>
        <taxon>Pleosporales</taxon>
        <taxon>Massarineae</taxon>
        <taxon>Didymosphaeriaceae</taxon>
        <taxon>Paraphaeosphaeria</taxon>
    </lineage>
</organism>
<proteinExistence type="predicted"/>
<comment type="caution">
    <text evidence="2">The sequence shown here is derived from an EMBL/GenBank/DDBJ whole genome shotgun (WGS) entry which is preliminary data.</text>
</comment>
<evidence type="ECO:0000256" key="1">
    <source>
        <dbReference type="SAM" id="MobiDB-lite"/>
    </source>
</evidence>